<dbReference type="Proteomes" id="UP000189857">
    <property type="component" value="Unassembled WGS sequence"/>
</dbReference>
<dbReference type="GO" id="GO:0042121">
    <property type="term" value="P:alginic acid biosynthetic process"/>
    <property type="evidence" value="ECO:0007669"/>
    <property type="project" value="InterPro"/>
</dbReference>
<dbReference type="RefSeq" id="WP_078786647.1">
    <property type="nucleotide sequence ID" value="NZ_FMTO01000016.1"/>
</dbReference>
<keyword evidence="7 9" id="KW-0808">Transferase</keyword>
<dbReference type="InterPro" id="IPR028362">
    <property type="entry name" value="AlgI"/>
</dbReference>
<evidence type="ECO:0000256" key="7">
    <source>
        <dbReference type="PIRNR" id="PIRNR016636"/>
    </source>
</evidence>
<feature type="transmembrane region" description="Helical" evidence="8">
    <location>
        <begin position="114"/>
        <end position="133"/>
    </location>
</feature>
<protein>
    <submittedName>
        <fullName evidence="9">D-alanyl-lipoteichoic acid acyltransferase DltB, MBOAT superfamily</fullName>
    </submittedName>
</protein>
<dbReference type="PIRSF" id="PIRSF500217">
    <property type="entry name" value="AlgI"/>
    <property type="match status" value="1"/>
</dbReference>
<dbReference type="AlphaFoldDB" id="A0A1T4LF33"/>
<keyword evidence="7 9" id="KW-0012">Acyltransferase</keyword>
<evidence type="ECO:0000313" key="9">
    <source>
        <dbReference type="EMBL" id="SJZ53231.1"/>
    </source>
</evidence>
<feature type="transmembrane region" description="Helical" evidence="8">
    <location>
        <begin position="410"/>
        <end position="427"/>
    </location>
</feature>
<feature type="transmembrane region" description="Helical" evidence="8">
    <location>
        <begin position="7"/>
        <end position="26"/>
    </location>
</feature>
<reference evidence="9 10" key="1">
    <citation type="submission" date="2017-02" db="EMBL/GenBank/DDBJ databases">
        <authorList>
            <person name="Peterson S.W."/>
        </authorList>
    </citation>
    <scope>NUCLEOTIDE SEQUENCE [LARGE SCALE GENOMIC DNA]</scope>
    <source>
        <strain evidence="9 10">ATCC 17233</strain>
    </source>
</reference>
<dbReference type="PIRSF" id="PIRSF016636">
    <property type="entry name" value="AlgI_DltB"/>
    <property type="match status" value="1"/>
</dbReference>
<proteinExistence type="inferred from homology"/>
<dbReference type="GO" id="GO:0005886">
    <property type="term" value="C:plasma membrane"/>
    <property type="evidence" value="ECO:0007669"/>
    <property type="project" value="UniProtKB-SubCell"/>
</dbReference>
<comment type="subcellular location">
    <subcellularLocation>
        <location evidence="1">Cell membrane</location>
        <topology evidence="1">Multi-pass membrane protein</topology>
    </subcellularLocation>
</comment>
<dbReference type="EMBL" id="FUXA01000005">
    <property type="protein sequence ID" value="SJZ53231.1"/>
    <property type="molecule type" value="Genomic_DNA"/>
</dbReference>
<keyword evidence="10" id="KW-1185">Reference proteome</keyword>
<evidence type="ECO:0000256" key="6">
    <source>
        <dbReference type="ARBA" id="ARBA00023136"/>
    </source>
</evidence>
<dbReference type="Pfam" id="PF03062">
    <property type="entry name" value="MBOAT"/>
    <property type="match status" value="1"/>
</dbReference>
<feature type="transmembrane region" description="Helical" evidence="8">
    <location>
        <begin position="439"/>
        <end position="459"/>
    </location>
</feature>
<keyword evidence="6 7" id="KW-0472">Membrane</keyword>
<comment type="similarity">
    <text evidence="2 7">Belongs to the membrane-bound acyltransferase family.</text>
</comment>
<keyword evidence="3 7" id="KW-1003">Cell membrane</keyword>
<gene>
    <name evidence="9" type="ORF">SAMN02745110_00823</name>
</gene>
<organism evidence="9 10">
    <name type="scientific">Eubacterium ruminantium</name>
    <dbReference type="NCBI Taxonomy" id="42322"/>
    <lineage>
        <taxon>Bacteria</taxon>
        <taxon>Bacillati</taxon>
        <taxon>Bacillota</taxon>
        <taxon>Clostridia</taxon>
        <taxon>Eubacteriales</taxon>
        <taxon>Eubacteriaceae</taxon>
        <taxon>Eubacterium</taxon>
    </lineage>
</organism>
<dbReference type="PANTHER" id="PTHR13285:SF18">
    <property type="entry name" value="PROTEIN-CYSTEINE N-PALMITOYLTRANSFERASE RASP"/>
    <property type="match status" value="1"/>
</dbReference>
<evidence type="ECO:0000256" key="1">
    <source>
        <dbReference type="ARBA" id="ARBA00004651"/>
    </source>
</evidence>
<dbReference type="InterPro" id="IPR051085">
    <property type="entry name" value="MB_O-acyltransferase"/>
</dbReference>
<dbReference type="PANTHER" id="PTHR13285">
    <property type="entry name" value="ACYLTRANSFERASE"/>
    <property type="match status" value="1"/>
</dbReference>
<evidence type="ECO:0000256" key="2">
    <source>
        <dbReference type="ARBA" id="ARBA00010323"/>
    </source>
</evidence>
<evidence type="ECO:0000256" key="4">
    <source>
        <dbReference type="ARBA" id="ARBA00022692"/>
    </source>
</evidence>
<keyword evidence="5 8" id="KW-1133">Transmembrane helix</keyword>
<feature type="transmembrane region" description="Helical" evidence="8">
    <location>
        <begin position="46"/>
        <end position="64"/>
    </location>
</feature>
<dbReference type="InterPro" id="IPR004299">
    <property type="entry name" value="MBOAT_fam"/>
</dbReference>
<evidence type="ECO:0000256" key="8">
    <source>
        <dbReference type="SAM" id="Phobius"/>
    </source>
</evidence>
<dbReference type="InterPro" id="IPR024194">
    <property type="entry name" value="Ac/AlaTfrase_AlgI/DltB"/>
</dbReference>
<evidence type="ECO:0000256" key="3">
    <source>
        <dbReference type="ARBA" id="ARBA00022475"/>
    </source>
</evidence>
<accession>A0A1T4LF33</accession>
<feature type="transmembrane region" description="Helical" evidence="8">
    <location>
        <begin position="354"/>
        <end position="373"/>
    </location>
</feature>
<dbReference type="OrthoDB" id="9805788at2"/>
<dbReference type="GO" id="GO:0016746">
    <property type="term" value="F:acyltransferase activity"/>
    <property type="evidence" value="ECO:0007669"/>
    <property type="project" value="UniProtKB-KW"/>
</dbReference>
<evidence type="ECO:0000313" key="10">
    <source>
        <dbReference type="Proteomes" id="UP000189857"/>
    </source>
</evidence>
<sequence length="468" mass="54330">MLFNSMAYAIFLPSVFIIYWCIPSKFRWTLLLVASYYFYMMWNPKYVILIAFTTVVSYSCGLLLEKTSSKISRKILVFFALILCLGVLFVFKYYNFTLDTLSHFISFKPRYLKLLLPVGISFYTFQTLSYVIDVYRKKIKAEKNLGIYATFVSFFPQLVAGPIERSENLLPQIKEKHIFNIEATRYGIGLIVWGIYKKVIVADNIAIYVDEVYGNVYNYSGFSLVLATLLFTVQIYCDFSGYSDIARGSAKLLGIELMENFKSPYFSESVKEFWSRWHISLSTWFRDYLYIPMGGNRVKPLRNHFNVVVTFLVSGLWHGASWNFVIWGGLHGVTQVCENALGIKKKSDRKILSFLRKILVFLFVAYAWIFFRVDNYQQGIYVTKSLFLGLTHPLQYFSKGIATINLPKELLLCTILLFVYDYISLKTDLIEWVCTKNAILRHAILISMIILLLLIGYAGKSTFVYFQF</sequence>
<feature type="transmembrane region" description="Helical" evidence="8">
    <location>
        <begin position="76"/>
        <end position="94"/>
    </location>
</feature>
<evidence type="ECO:0000256" key="5">
    <source>
        <dbReference type="ARBA" id="ARBA00022989"/>
    </source>
</evidence>
<feature type="transmembrane region" description="Helical" evidence="8">
    <location>
        <begin position="216"/>
        <end position="237"/>
    </location>
</feature>
<name>A0A1T4LF33_9FIRM</name>
<keyword evidence="4 8" id="KW-0812">Transmembrane</keyword>